<organism evidence="3 4">
    <name type="scientific">Diploscapter pachys</name>
    <dbReference type="NCBI Taxonomy" id="2018661"/>
    <lineage>
        <taxon>Eukaryota</taxon>
        <taxon>Metazoa</taxon>
        <taxon>Ecdysozoa</taxon>
        <taxon>Nematoda</taxon>
        <taxon>Chromadorea</taxon>
        <taxon>Rhabditida</taxon>
        <taxon>Rhabditina</taxon>
        <taxon>Rhabditomorpha</taxon>
        <taxon>Rhabditoidea</taxon>
        <taxon>Rhabditidae</taxon>
        <taxon>Diploscapter</taxon>
    </lineage>
</organism>
<evidence type="ECO:0000259" key="2">
    <source>
        <dbReference type="Pfam" id="PF04155"/>
    </source>
</evidence>
<dbReference type="InterPro" id="IPR007284">
    <property type="entry name" value="Ground-like_dom"/>
</dbReference>
<accession>A0A2A2L7E6</accession>
<dbReference type="EMBL" id="LIAE01007074">
    <property type="protein sequence ID" value="PAV82191.1"/>
    <property type="molecule type" value="Genomic_DNA"/>
</dbReference>
<evidence type="ECO:0000313" key="3">
    <source>
        <dbReference type="EMBL" id="PAV82191.1"/>
    </source>
</evidence>
<dbReference type="Proteomes" id="UP000218231">
    <property type="component" value="Unassembled WGS sequence"/>
</dbReference>
<feature type="chain" id="PRO_5012223410" description="Ground-like domain-containing protein" evidence="1">
    <location>
        <begin position="23"/>
        <end position="369"/>
    </location>
</feature>
<proteinExistence type="predicted"/>
<protein>
    <recommendedName>
        <fullName evidence="2">Ground-like domain-containing protein</fullName>
    </recommendedName>
</protein>
<reference evidence="3 4" key="1">
    <citation type="journal article" date="2017" name="Curr. Biol.">
        <title>Genome architecture and evolution of a unichromosomal asexual nematode.</title>
        <authorList>
            <person name="Fradin H."/>
            <person name="Zegar C."/>
            <person name="Gutwein M."/>
            <person name="Lucas J."/>
            <person name="Kovtun M."/>
            <person name="Corcoran D."/>
            <person name="Baugh L.R."/>
            <person name="Kiontke K."/>
            <person name="Gunsalus K."/>
            <person name="Fitch D.H."/>
            <person name="Piano F."/>
        </authorList>
    </citation>
    <scope>NUCLEOTIDE SEQUENCE [LARGE SCALE GENOMIC DNA]</scope>
    <source>
        <strain evidence="3">PF1309</strain>
    </source>
</reference>
<dbReference type="OrthoDB" id="5797683at2759"/>
<dbReference type="Pfam" id="PF04155">
    <property type="entry name" value="Ground-like"/>
    <property type="match status" value="1"/>
</dbReference>
<keyword evidence="1" id="KW-0732">Signal</keyword>
<dbReference type="STRING" id="2018661.A0A2A2L7E6"/>
<comment type="caution">
    <text evidence="3">The sequence shown here is derived from an EMBL/GenBank/DDBJ whole genome shotgun (WGS) entry which is preliminary data.</text>
</comment>
<sequence>MLNHNHLILLAAILSKFANVAAQGIPRNSIEDDILADDLIDILNAENANLTIVKRAFGRIGRVEEETDYNRTKVYTPHAQIRRDQCQWSTLYATPYYPYKTDLVECCNSLLERNMRQSIALGINTPKLGDATKFIQRRAQLEFGLSFEVIVSHENFALSTYYYGPWSCKIMDRNYYYLAYATPLQYNPFNMLSENWLSSIDSQEYFGQVYTLYILLFVAVAVNPQNPMEYEDISIQPDIHSIDHYPNLFKLPDPDEILVDAKTDVKEALSMIVEQKALETKNKLANQAASQGIVVGQGRSEGRHMIVKRRREQQRRRVYSTQWRARFGRADENGVGEEEENGPGIVSSLFFLINEICTVFNIQFLRRVL</sequence>
<name>A0A2A2L7E6_9BILA</name>
<feature type="signal peptide" evidence="1">
    <location>
        <begin position="1"/>
        <end position="22"/>
    </location>
</feature>
<dbReference type="AlphaFoldDB" id="A0A2A2L7E6"/>
<keyword evidence="4" id="KW-1185">Reference proteome</keyword>
<feature type="domain" description="Ground-like" evidence="2">
    <location>
        <begin position="105"/>
        <end position="180"/>
    </location>
</feature>
<evidence type="ECO:0000313" key="4">
    <source>
        <dbReference type="Proteomes" id="UP000218231"/>
    </source>
</evidence>
<evidence type="ECO:0000256" key="1">
    <source>
        <dbReference type="SAM" id="SignalP"/>
    </source>
</evidence>
<gene>
    <name evidence="3" type="ORF">WR25_14817</name>
</gene>